<dbReference type="InterPro" id="IPR000209">
    <property type="entry name" value="Peptidase_S8/S53_dom"/>
</dbReference>
<evidence type="ECO:0000256" key="5">
    <source>
        <dbReference type="PROSITE-ProRule" id="PRU01240"/>
    </source>
</evidence>
<dbReference type="Pfam" id="PF00082">
    <property type="entry name" value="Peptidase_S8"/>
    <property type="match status" value="1"/>
</dbReference>
<dbReference type="GO" id="GO:0006508">
    <property type="term" value="P:proteolysis"/>
    <property type="evidence" value="ECO:0007669"/>
    <property type="project" value="UniProtKB-KW"/>
</dbReference>
<evidence type="ECO:0000313" key="10">
    <source>
        <dbReference type="Proteomes" id="UP000020492"/>
    </source>
</evidence>
<dbReference type="Proteomes" id="UP000020492">
    <property type="component" value="Unassembled WGS sequence"/>
</dbReference>
<dbReference type="OrthoDB" id="9790784at2"/>
<keyword evidence="4 5" id="KW-0720">Serine protease</keyword>
<feature type="chain" id="PRO_5001485691" description="Peptidase S8/S53 domain-containing protein" evidence="7">
    <location>
        <begin position="29"/>
        <end position="433"/>
    </location>
</feature>
<name>A0A016QSR0_9DEIO</name>
<dbReference type="PRINTS" id="PR00723">
    <property type="entry name" value="SUBTILISIN"/>
</dbReference>
<dbReference type="InterPro" id="IPR023827">
    <property type="entry name" value="Peptidase_S8_Asp-AS"/>
</dbReference>
<dbReference type="InterPro" id="IPR051048">
    <property type="entry name" value="Peptidase_S8/S53_subtilisin"/>
</dbReference>
<dbReference type="InterPro" id="IPR036852">
    <property type="entry name" value="Peptidase_S8/S53_dom_sf"/>
</dbReference>
<protein>
    <recommendedName>
        <fullName evidence="8">Peptidase S8/S53 domain-containing protein</fullName>
    </recommendedName>
</protein>
<evidence type="ECO:0000256" key="1">
    <source>
        <dbReference type="ARBA" id="ARBA00011073"/>
    </source>
</evidence>
<accession>A0A016QSR0</accession>
<feature type="signal peptide" evidence="7">
    <location>
        <begin position="1"/>
        <end position="28"/>
    </location>
</feature>
<dbReference type="InterPro" id="IPR023828">
    <property type="entry name" value="Peptidase_S8_Ser-AS"/>
</dbReference>
<feature type="active site" description="Charge relay system" evidence="5">
    <location>
        <position position="371"/>
    </location>
</feature>
<reference evidence="9 10" key="1">
    <citation type="submission" date="2014-03" db="EMBL/GenBank/DDBJ databases">
        <title>Draft genome sequence of Deinococcus phoenicis 1P10ME.</title>
        <authorList>
            <person name="Stepanov V.G."/>
            <person name="Vaishampayan P."/>
            <person name="Venkateswaran K."/>
            <person name="Fox G.E."/>
        </authorList>
    </citation>
    <scope>NUCLEOTIDE SEQUENCE [LARGE SCALE GENOMIC DNA]</scope>
    <source>
        <strain evidence="9 10">1P10ME</strain>
    </source>
</reference>
<feature type="domain" description="Peptidase S8/S53" evidence="8">
    <location>
        <begin position="167"/>
        <end position="407"/>
    </location>
</feature>
<keyword evidence="2 5" id="KW-0645">Protease</keyword>
<sequence>MKPFPASSPAVLALLVPLLLSACGQMKAVGGGTEAAYRPEFVAQVPLSAGLSTASLEATYGGRVLSEARGEGYALMGFSQGEVRSGLSAQGTQAVRVERNRDVFQGGGLTATMSARRTVWINGEFTTWASARRTVWINGVFDFLPQNTGTFQQIGLEAAQARASNLGAGIKVAVIDTGVDIEHPAFAGALAPQNEWRDFRDNDTNPDEEGVLGEGGYGHGTAVAGIVLQVAPRATILPLRVLGPDGSGDVLHVAQAIDWAVKSGARIINLSLGTDSRSNVVQDAVARAAARGVLVISSAGNDNLGSLTYPANDATSAGPAGDYSLSVGSVDGGDLKSSFSNYGKALEIVAPAENVYTPGPDNLLVSWSGTSMAAPMVTGSLALALGENLGVSSRDMAKGLVEKTTDIYRNEMNKAYKDKLGKGRLDLARFSAQ</sequence>
<dbReference type="Gene3D" id="3.40.50.200">
    <property type="entry name" value="Peptidase S8/S53 domain"/>
    <property type="match status" value="1"/>
</dbReference>
<dbReference type="PANTHER" id="PTHR43399:SF4">
    <property type="entry name" value="CELL WALL-ASSOCIATED PROTEASE"/>
    <property type="match status" value="1"/>
</dbReference>
<feature type="active site" description="Charge relay system" evidence="5">
    <location>
        <position position="176"/>
    </location>
</feature>
<dbReference type="GO" id="GO:0004252">
    <property type="term" value="F:serine-type endopeptidase activity"/>
    <property type="evidence" value="ECO:0007669"/>
    <property type="project" value="UniProtKB-UniRule"/>
</dbReference>
<evidence type="ECO:0000256" key="3">
    <source>
        <dbReference type="ARBA" id="ARBA00022801"/>
    </source>
</evidence>
<evidence type="ECO:0000313" key="9">
    <source>
        <dbReference type="EMBL" id="EYB69145.1"/>
    </source>
</evidence>
<evidence type="ECO:0000256" key="7">
    <source>
        <dbReference type="SAM" id="SignalP"/>
    </source>
</evidence>
<dbReference type="InterPro" id="IPR015500">
    <property type="entry name" value="Peptidase_S8_subtilisin-rel"/>
</dbReference>
<gene>
    <name evidence="9" type="ORF">DEIPH_ctg011orf0127</name>
</gene>
<proteinExistence type="inferred from homology"/>
<dbReference type="PANTHER" id="PTHR43399">
    <property type="entry name" value="SUBTILISIN-RELATED"/>
    <property type="match status" value="1"/>
</dbReference>
<comment type="caution">
    <text evidence="9">The sequence shown here is derived from an EMBL/GenBank/DDBJ whole genome shotgun (WGS) entry which is preliminary data.</text>
</comment>
<feature type="active site" description="Charge relay system" evidence="5">
    <location>
        <position position="219"/>
    </location>
</feature>
<evidence type="ECO:0000256" key="2">
    <source>
        <dbReference type="ARBA" id="ARBA00022670"/>
    </source>
</evidence>
<keyword evidence="7" id="KW-0732">Signal</keyword>
<dbReference type="SUPFAM" id="SSF52743">
    <property type="entry name" value="Subtilisin-like"/>
    <property type="match status" value="1"/>
</dbReference>
<dbReference type="eggNOG" id="COG1404">
    <property type="taxonomic scope" value="Bacteria"/>
</dbReference>
<dbReference type="AlphaFoldDB" id="A0A016QSR0"/>
<evidence type="ECO:0000256" key="4">
    <source>
        <dbReference type="ARBA" id="ARBA00022825"/>
    </source>
</evidence>
<evidence type="ECO:0000259" key="8">
    <source>
        <dbReference type="Pfam" id="PF00082"/>
    </source>
</evidence>
<dbReference type="PROSITE" id="PS00138">
    <property type="entry name" value="SUBTILASE_SER"/>
    <property type="match status" value="1"/>
</dbReference>
<dbReference type="STRING" id="1476583.DEIPH_ctg011orf0127"/>
<dbReference type="PROSITE" id="PS00136">
    <property type="entry name" value="SUBTILASE_ASP"/>
    <property type="match status" value="1"/>
</dbReference>
<evidence type="ECO:0000256" key="6">
    <source>
        <dbReference type="RuleBase" id="RU003355"/>
    </source>
</evidence>
<dbReference type="PROSITE" id="PS51257">
    <property type="entry name" value="PROKAR_LIPOPROTEIN"/>
    <property type="match status" value="1"/>
</dbReference>
<keyword evidence="10" id="KW-1185">Reference proteome</keyword>
<dbReference type="PROSITE" id="PS51892">
    <property type="entry name" value="SUBTILASE"/>
    <property type="match status" value="1"/>
</dbReference>
<dbReference type="PATRIC" id="fig|1476583.3.peg.745"/>
<organism evidence="9 10">
    <name type="scientific">Deinococcus phoenicis</name>
    <dbReference type="NCBI Taxonomy" id="1476583"/>
    <lineage>
        <taxon>Bacteria</taxon>
        <taxon>Thermotogati</taxon>
        <taxon>Deinococcota</taxon>
        <taxon>Deinococci</taxon>
        <taxon>Deinococcales</taxon>
        <taxon>Deinococcaceae</taxon>
        <taxon>Deinococcus</taxon>
    </lineage>
</organism>
<keyword evidence="3 5" id="KW-0378">Hydrolase</keyword>
<comment type="similarity">
    <text evidence="1 5 6">Belongs to the peptidase S8 family.</text>
</comment>
<dbReference type="EMBL" id="JHAC01000011">
    <property type="protein sequence ID" value="EYB69145.1"/>
    <property type="molecule type" value="Genomic_DNA"/>
</dbReference>